<dbReference type="RefSeq" id="XP_024751604.1">
    <property type="nucleotide sequence ID" value="XM_024896896.1"/>
</dbReference>
<accession>A0A2T4BG36</accession>
<evidence type="ECO:0000313" key="2">
    <source>
        <dbReference type="Proteomes" id="UP000241546"/>
    </source>
</evidence>
<dbReference type="AlphaFoldDB" id="A0A2T4BG36"/>
<reference evidence="2" key="1">
    <citation type="submission" date="2016-07" db="EMBL/GenBank/DDBJ databases">
        <title>Multiple horizontal gene transfer events from other fungi enriched the ability of initially mycotrophic Trichoderma (Ascomycota) to feed on dead plant biomass.</title>
        <authorList>
            <consortium name="DOE Joint Genome Institute"/>
            <person name="Atanasova L."/>
            <person name="Chenthamara K."/>
            <person name="Zhang J."/>
            <person name="Grujic M."/>
            <person name="Henrissat B."/>
            <person name="Kuo A."/>
            <person name="Aerts A."/>
            <person name="Salamov A."/>
            <person name="Lipzen A."/>
            <person name="Labutti K."/>
            <person name="Barry K."/>
            <person name="Miao Y."/>
            <person name="Rahimi M.J."/>
            <person name="Shen Q."/>
            <person name="Grigoriev I.V."/>
            <person name="Kubicek C.P."/>
            <person name="Druzhinina I.S."/>
        </authorList>
    </citation>
    <scope>NUCLEOTIDE SEQUENCE [LARGE SCALE GENOMIC DNA]</scope>
    <source>
        <strain evidence="2">TUCIM 6016</strain>
    </source>
</reference>
<dbReference type="Proteomes" id="UP000241546">
    <property type="component" value="Unassembled WGS sequence"/>
</dbReference>
<sequence>MGSLSFLPSFLPAFGCCFPCKSETTVAHRRKEGKHLKSVTEEGVTDERRRTGQARCAIIGRGGFLIYNDTAKHGSALLFQMGEHDLSLWDFSWLDPVRITSYEVDLPFIS</sequence>
<protein>
    <submittedName>
        <fullName evidence="1">Uncharacterized protein</fullName>
    </submittedName>
</protein>
<proteinExistence type="predicted"/>
<keyword evidence="2" id="KW-1185">Reference proteome</keyword>
<dbReference type="EMBL" id="KZ680210">
    <property type="protein sequence ID" value="PTB68284.1"/>
    <property type="molecule type" value="Genomic_DNA"/>
</dbReference>
<gene>
    <name evidence="1" type="ORF">BBK36DRAFT_1195450</name>
</gene>
<evidence type="ECO:0000313" key="1">
    <source>
        <dbReference type="EMBL" id="PTB68284.1"/>
    </source>
</evidence>
<organism evidence="1 2">
    <name type="scientific">Trichoderma citrinoviride</name>
    <dbReference type="NCBI Taxonomy" id="58853"/>
    <lineage>
        <taxon>Eukaryota</taxon>
        <taxon>Fungi</taxon>
        <taxon>Dikarya</taxon>
        <taxon>Ascomycota</taxon>
        <taxon>Pezizomycotina</taxon>
        <taxon>Sordariomycetes</taxon>
        <taxon>Hypocreomycetidae</taxon>
        <taxon>Hypocreales</taxon>
        <taxon>Hypocreaceae</taxon>
        <taxon>Trichoderma</taxon>
    </lineage>
</organism>
<name>A0A2T4BG36_9HYPO</name>
<dbReference type="GeneID" id="36605014"/>